<proteinExistence type="predicted"/>
<evidence type="ECO:0008006" key="5">
    <source>
        <dbReference type="Google" id="ProtNLM"/>
    </source>
</evidence>
<evidence type="ECO:0000256" key="1">
    <source>
        <dbReference type="SAM" id="Coils"/>
    </source>
</evidence>
<feature type="coiled-coil region" evidence="1">
    <location>
        <begin position="171"/>
        <end position="233"/>
    </location>
</feature>
<keyword evidence="2" id="KW-0472">Membrane</keyword>
<dbReference type="Proteomes" id="UP000234562">
    <property type="component" value="Chromosome"/>
</dbReference>
<accession>A0AAU8XUQ2</accession>
<evidence type="ECO:0000313" key="4">
    <source>
        <dbReference type="Proteomes" id="UP000234562"/>
    </source>
</evidence>
<dbReference type="RefSeq" id="WP_101853890.1">
    <property type="nucleotide sequence ID" value="NZ_CP015496.1"/>
</dbReference>
<protein>
    <recommendedName>
        <fullName evidence="5">Methyl-accepting chemotaxis protein</fullName>
    </recommendedName>
</protein>
<feature type="transmembrane region" description="Helical" evidence="2">
    <location>
        <begin position="100"/>
        <end position="122"/>
    </location>
</feature>
<evidence type="ECO:0000256" key="2">
    <source>
        <dbReference type="SAM" id="Phobius"/>
    </source>
</evidence>
<keyword evidence="2" id="KW-1133">Transmembrane helix</keyword>
<reference evidence="4" key="1">
    <citation type="submission" date="2016-05" db="EMBL/GenBank/DDBJ databases">
        <title>Genome sequence of Lactobacillus helveticus FAM8105.</title>
        <authorList>
            <person name="Ahrens C."/>
            <person name="Schmid M."/>
        </authorList>
    </citation>
    <scope>NUCLEOTIDE SEQUENCE [LARGE SCALE GENOMIC DNA]</scope>
    <source>
        <strain evidence="4">FAM8105</strain>
    </source>
</reference>
<keyword evidence="1" id="KW-0175">Coiled coil</keyword>
<feature type="transmembrane region" description="Helical" evidence="2">
    <location>
        <begin position="134"/>
        <end position="154"/>
    </location>
</feature>
<keyword evidence="2" id="KW-0812">Transmembrane</keyword>
<name>A0AAU8XUQ2_LACHE</name>
<evidence type="ECO:0000313" key="3">
    <source>
        <dbReference type="EMBL" id="AUI74551.1"/>
    </source>
</evidence>
<dbReference type="AlphaFoldDB" id="A0AAU8XUQ2"/>
<sequence>MTVSQNLRKINQTYYYYKTWFDLNKQEEKIRKYNPHVSLGSSEVGGEIDFISDNILNCQENYNKAKNKEGIEPLPNKADYKLKLDKKEAQEYEPEGCLDFIFVVLSFGVFFLCIFLSAPLGVSMAEKSVDRSMAFGLAWAVISVMIALLFHHWLTNLYITKKEKPILNSRYEAYERDLKNVKDHNRIVESQNDTNVRVLPARIEKYKKEIESLEKYQKSLEQAENTVRNQLIAKNKKILKQFIDNKNNFLKNTYHFTIPQQHQFNWGYYGGLYEIIETGQAKEIPDAIRILEDRYQRAELVASLKQQLQKSERRLSEVIKETSQNIINDLTQTINKQTVAITGQIQNNTNQLSMVQDTISNSTNNVLSSLNYLNSSVDGLHADAATVNMNLDNFQNEVNKGVKSINQTINQNFKEAECYY</sequence>
<organism evidence="3 4">
    <name type="scientific">Lactobacillus helveticus</name>
    <name type="common">Lactobacillus suntoryeus</name>
    <dbReference type="NCBI Taxonomy" id="1587"/>
    <lineage>
        <taxon>Bacteria</taxon>
        <taxon>Bacillati</taxon>
        <taxon>Bacillota</taxon>
        <taxon>Bacilli</taxon>
        <taxon>Lactobacillales</taxon>
        <taxon>Lactobacillaceae</taxon>
        <taxon>Lactobacillus</taxon>
    </lineage>
</organism>
<gene>
    <name evidence="3" type="ORF">Lh8105_07085</name>
</gene>
<dbReference type="EMBL" id="CP015496">
    <property type="protein sequence ID" value="AUI74551.1"/>
    <property type="molecule type" value="Genomic_DNA"/>
</dbReference>